<name>A0AA39JSE6_9AGAR</name>
<accession>A0AA39JSE6</accession>
<gene>
    <name evidence="2" type="ORF">EV421DRAFT_285428</name>
</gene>
<feature type="transmembrane region" description="Helical" evidence="1">
    <location>
        <begin position="46"/>
        <end position="64"/>
    </location>
</feature>
<organism evidence="2 3">
    <name type="scientific">Armillaria borealis</name>
    <dbReference type="NCBI Taxonomy" id="47425"/>
    <lineage>
        <taxon>Eukaryota</taxon>
        <taxon>Fungi</taxon>
        <taxon>Dikarya</taxon>
        <taxon>Basidiomycota</taxon>
        <taxon>Agaricomycotina</taxon>
        <taxon>Agaricomycetes</taxon>
        <taxon>Agaricomycetidae</taxon>
        <taxon>Agaricales</taxon>
        <taxon>Marasmiineae</taxon>
        <taxon>Physalacriaceae</taxon>
        <taxon>Armillaria</taxon>
    </lineage>
</organism>
<dbReference type="EMBL" id="JAUEPT010000015">
    <property type="protein sequence ID" value="KAK0445708.1"/>
    <property type="molecule type" value="Genomic_DNA"/>
</dbReference>
<keyword evidence="1" id="KW-0812">Transmembrane</keyword>
<keyword evidence="3" id="KW-1185">Reference proteome</keyword>
<sequence length="117" mass="13250">MHIYRNRYLLILVMLIATIIFGEGPLCQWPSTSPLLLGNEIIKDHFVGRITLYMYIFGLILGLYRHLLMNGPWHSGGIVTDSGRSSCRSLTAGSTCAFSREQGSRGRPDVIIRRWPK</sequence>
<dbReference type="Proteomes" id="UP001175226">
    <property type="component" value="Unassembled WGS sequence"/>
</dbReference>
<evidence type="ECO:0000313" key="3">
    <source>
        <dbReference type="Proteomes" id="UP001175226"/>
    </source>
</evidence>
<keyword evidence="1" id="KW-1133">Transmembrane helix</keyword>
<comment type="caution">
    <text evidence="2">The sequence shown here is derived from an EMBL/GenBank/DDBJ whole genome shotgun (WGS) entry which is preliminary data.</text>
</comment>
<evidence type="ECO:0000313" key="2">
    <source>
        <dbReference type="EMBL" id="KAK0445708.1"/>
    </source>
</evidence>
<dbReference type="AlphaFoldDB" id="A0AA39JSE6"/>
<feature type="transmembrane region" description="Helical" evidence="1">
    <location>
        <begin position="7"/>
        <end position="26"/>
    </location>
</feature>
<proteinExistence type="predicted"/>
<protein>
    <submittedName>
        <fullName evidence="2">Uncharacterized protein</fullName>
    </submittedName>
</protein>
<reference evidence="2" key="1">
    <citation type="submission" date="2023-06" db="EMBL/GenBank/DDBJ databases">
        <authorList>
            <consortium name="Lawrence Berkeley National Laboratory"/>
            <person name="Ahrendt S."/>
            <person name="Sahu N."/>
            <person name="Indic B."/>
            <person name="Wong-Bajracharya J."/>
            <person name="Merenyi Z."/>
            <person name="Ke H.-M."/>
            <person name="Monk M."/>
            <person name="Kocsube S."/>
            <person name="Drula E."/>
            <person name="Lipzen A."/>
            <person name="Balint B."/>
            <person name="Henrissat B."/>
            <person name="Andreopoulos B."/>
            <person name="Martin F.M."/>
            <person name="Harder C.B."/>
            <person name="Rigling D."/>
            <person name="Ford K.L."/>
            <person name="Foster G.D."/>
            <person name="Pangilinan J."/>
            <person name="Papanicolaou A."/>
            <person name="Barry K."/>
            <person name="LaButti K."/>
            <person name="Viragh M."/>
            <person name="Koriabine M."/>
            <person name="Yan M."/>
            <person name="Riley R."/>
            <person name="Champramary S."/>
            <person name="Plett K.L."/>
            <person name="Tsai I.J."/>
            <person name="Slot J."/>
            <person name="Sipos G."/>
            <person name="Plett J."/>
            <person name="Nagy L.G."/>
            <person name="Grigoriev I.V."/>
        </authorList>
    </citation>
    <scope>NUCLEOTIDE SEQUENCE</scope>
    <source>
        <strain evidence="2">FPL87.14</strain>
    </source>
</reference>
<evidence type="ECO:0000256" key="1">
    <source>
        <dbReference type="SAM" id="Phobius"/>
    </source>
</evidence>
<keyword evidence="1" id="KW-0472">Membrane</keyword>